<feature type="region of interest" description="Disordered" evidence="7">
    <location>
        <begin position="354"/>
        <end position="387"/>
    </location>
</feature>
<dbReference type="Proteomes" id="UP000654075">
    <property type="component" value="Unassembled WGS sequence"/>
</dbReference>
<evidence type="ECO:0000256" key="7">
    <source>
        <dbReference type="SAM" id="MobiDB-lite"/>
    </source>
</evidence>
<dbReference type="OrthoDB" id="2113341at2759"/>
<feature type="compositionally biased region" description="Polar residues" evidence="7">
    <location>
        <begin position="354"/>
        <end position="365"/>
    </location>
</feature>
<evidence type="ECO:0000313" key="12">
    <source>
        <dbReference type="Proteomes" id="UP000654075"/>
    </source>
</evidence>
<dbReference type="Gene3D" id="1.10.520.10">
    <property type="match status" value="1"/>
</dbReference>
<feature type="chain" id="PRO_5032752052" description="Plant heme peroxidase family profile domain-containing protein" evidence="9">
    <location>
        <begin position="16"/>
        <end position="427"/>
    </location>
</feature>
<dbReference type="GO" id="GO:0000302">
    <property type="term" value="P:response to reactive oxygen species"/>
    <property type="evidence" value="ECO:0007669"/>
    <property type="project" value="TreeGrafter"/>
</dbReference>
<dbReference type="GO" id="GO:0020037">
    <property type="term" value="F:heme binding"/>
    <property type="evidence" value="ECO:0007669"/>
    <property type="project" value="InterPro"/>
</dbReference>
<evidence type="ECO:0000256" key="2">
    <source>
        <dbReference type="ARBA" id="ARBA00022617"/>
    </source>
</evidence>
<proteinExistence type="inferred from homology"/>
<dbReference type="GO" id="GO:0004601">
    <property type="term" value="F:peroxidase activity"/>
    <property type="evidence" value="ECO:0007669"/>
    <property type="project" value="UniProtKB-KW"/>
</dbReference>
<feature type="signal peptide" evidence="9">
    <location>
        <begin position="1"/>
        <end position="15"/>
    </location>
</feature>
<keyword evidence="4" id="KW-0560">Oxidoreductase</keyword>
<gene>
    <name evidence="11" type="ORF">PGLA1383_LOCUS33010</name>
</gene>
<dbReference type="Pfam" id="PF00141">
    <property type="entry name" value="peroxidase"/>
    <property type="match status" value="1"/>
</dbReference>
<sequence>MKFLALFLLAQGCFGLTTTQLSAVIADLRGIIPPTSQRTERMDVLGGMLRLPFHDAFGSGTSPDGCLDPNEKDHNGLEVVRAIVDPVCTQHAAHLSRTDCWALAGNVAIEAAGGDAVKFRFGRTTCADEQLVVDTDLLPLANPDGNPWTHVLDVFNLRGAFSVREIVALMGAHSIGRPSSDPNLNSGFSALPWVAGNLNGATLTSAFYGDITGRPWEKSDDIPGEWLHSPQPGGASDSLMLNTDMSMVIDTSSCNFGTNGPKTFGGNGGDPGGGGPGGGGPAAGGAVSNSGNCAFNAEPYAEVQRYAEPANQALWKSEFSAAIQKMEELGYSTWSVGGIITDTRLCEVTDTSEACDTSNSASTTEPSSNSASTAVSSSSSTSTTVPSSAPTYFDGFLDRTGLTKCLFTVVVVVVFVVVFTFVSFACF</sequence>
<organism evidence="11 12">
    <name type="scientific">Polarella glacialis</name>
    <name type="common">Dinoflagellate</name>
    <dbReference type="NCBI Taxonomy" id="89957"/>
    <lineage>
        <taxon>Eukaryota</taxon>
        <taxon>Sar</taxon>
        <taxon>Alveolata</taxon>
        <taxon>Dinophyceae</taxon>
        <taxon>Suessiales</taxon>
        <taxon>Suessiaceae</taxon>
        <taxon>Polarella</taxon>
    </lineage>
</organism>
<dbReference type="InterPro" id="IPR002016">
    <property type="entry name" value="Haem_peroxidase"/>
</dbReference>
<reference evidence="11" key="1">
    <citation type="submission" date="2021-02" db="EMBL/GenBank/DDBJ databases">
        <authorList>
            <person name="Dougan E. K."/>
            <person name="Rhodes N."/>
            <person name="Thang M."/>
            <person name="Chan C."/>
        </authorList>
    </citation>
    <scope>NUCLEOTIDE SEQUENCE</scope>
</reference>
<dbReference type="AlphaFoldDB" id="A0A813FXF1"/>
<dbReference type="InterPro" id="IPR010255">
    <property type="entry name" value="Haem_peroxidase_sf"/>
</dbReference>
<dbReference type="SUPFAM" id="SSF48113">
    <property type="entry name" value="Heme-dependent peroxidases"/>
    <property type="match status" value="1"/>
</dbReference>
<keyword evidence="1" id="KW-0575">Peroxidase</keyword>
<dbReference type="Gene3D" id="1.10.420.10">
    <property type="entry name" value="Peroxidase, domain 2"/>
    <property type="match status" value="1"/>
</dbReference>
<feature type="transmembrane region" description="Helical" evidence="8">
    <location>
        <begin position="406"/>
        <end position="426"/>
    </location>
</feature>
<dbReference type="GO" id="GO:0042744">
    <property type="term" value="P:hydrogen peroxide catabolic process"/>
    <property type="evidence" value="ECO:0007669"/>
    <property type="project" value="TreeGrafter"/>
</dbReference>
<protein>
    <recommendedName>
        <fullName evidence="10">Plant heme peroxidase family profile domain-containing protein</fullName>
    </recommendedName>
</protein>
<dbReference type="GO" id="GO:0046872">
    <property type="term" value="F:metal ion binding"/>
    <property type="evidence" value="ECO:0007669"/>
    <property type="project" value="UniProtKB-KW"/>
</dbReference>
<comment type="similarity">
    <text evidence="6">Belongs to the peroxidase family.</text>
</comment>
<name>A0A813FXF1_POLGL</name>
<evidence type="ECO:0000259" key="10">
    <source>
        <dbReference type="PROSITE" id="PS50873"/>
    </source>
</evidence>
<feature type="region of interest" description="Disordered" evidence="7">
    <location>
        <begin position="260"/>
        <end position="283"/>
    </location>
</feature>
<keyword evidence="9" id="KW-0732">Signal</keyword>
<evidence type="ECO:0000256" key="4">
    <source>
        <dbReference type="ARBA" id="ARBA00023002"/>
    </source>
</evidence>
<dbReference type="InterPro" id="IPR044831">
    <property type="entry name" value="Ccp1-like"/>
</dbReference>
<dbReference type="GO" id="GO:0034599">
    <property type="term" value="P:cellular response to oxidative stress"/>
    <property type="evidence" value="ECO:0007669"/>
    <property type="project" value="InterPro"/>
</dbReference>
<evidence type="ECO:0000256" key="8">
    <source>
        <dbReference type="SAM" id="Phobius"/>
    </source>
</evidence>
<evidence type="ECO:0000256" key="3">
    <source>
        <dbReference type="ARBA" id="ARBA00022723"/>
    </source>
</evidence>
<dbReference type="PROSITE" id="PS50873">
    <property type="entry name" value="PEROXIDASE_4"/>
    <property type="match status" value="1"/>
</dbReference>
<accession>A0A813FXF1</accession>
<dbReference type="PANTHER" id="PTHR31356:SF36">
    <property type="entry name" value="L-ASCORBATE PEROXIDASE 3"/>
    <property type="match status" value="1"/>
</dbReference>
<keyword evidence="12" id="KW-1185">Reference proteome</keyword>
<evidence type="ECO:0000256" key="9">
    <source>
        <dbReference type="SAM" id="SignalP"/>
    </source>
</evidence>
<dbReference type="InterPro" id="IPR019793">
    <property type="entry name" value="Peroxidases_heam-ligand_BS"/>
</dbReference>
<feature type="domain" description="Plant heme peroxidase family profile" evidence="10">
    <location>
        <begin position="47"/>
        <end position="359"/>
    </location>
</feature>
<evidence type="ECO:0000256" key="6">
    <source>
        <dbReference type="RuleBase" id="RU004241"/>
    </source>
</evidence>
<evidence type="ECO:0000256" key="1">
    <source>
        <dbReference type="ARBA" id="ARBA00022559"/>
    </source>
</evidence>
<dbReference type="PRINTS" id="PR00458">
    <property type="entry name" value="PEROXIDASE"/>
</dbReference>
<dbReference type="PROSITE" id="PS00435">
    <property type="entry name" value="PEROXIDASE_1"/>
    <property type="match status" value="1"/>
</dbReference>
<keyword evidence="2" id="KW-0349">Heme</keyword>
<keyword evidence="8" id="KW-0472">Membrane</keyword>
<keyword evidence="5" id="KW-0408">Iron</keyword>
<keyword evidence="8" id="KW-1133">Transmembrane helix</keyword>
<evidence type="ECO:0000313" key="11">
    <source>
        <dbReference type="EMBL" id="CAE8615292.1"/>
    </source>
</evidence>
<dbReference type="PANTHER" id="PTHR31356">
    <property type="entry name" value="THYLAKOID LUMENAL 29 KDA PROTEIN, CHLOROPLASTIC-RELATED"/>
    <property type="match status" value="1"/>
</dbReference>
<dbReference type="EMBL" id="CAJNNV010025594">
    <property type="protein sequence ID" value="CAE8615292.1"/>
    <property type="molecule type" value="Genomic_DNA"/>
</dbReference>
<feature type="compositionally biased region" description="Gly residues" evidence="7">
    <location>
        <begin position="263"/>
        <end position="283"/>
    </location>
</feature>
<keyword evidence="3" id="KW-0479">Metal-binding</keyword>
<keyword evidence="8" id="KW-0812">Transmembrane</keyword>
<evidence type="ECO:0000256" key="5">
    <source>
        <dbReference type="ARBA" id="ARBA00023004"/>
    </source>
</evidence>
<comment type="caution">
    <text evidence="11">The sequence shown here is derived from an EMBL/GenBank/DDBJ whole genome shotgun (WGS) entry which is preliminary data.</text>
</comment>
<feature type="compositionally biased region" description="Low complexity" evidence="7">
    <location>
        <begin position="366"/>
        <end position="387"/>
    </location>
</feature>